<evidence type="ECO:0000256" key="7">
    <source>
        <dbReference type="HAMAP-Rule" id="MF_01153"/>
    </source>
</evidence>
<dbReference type="GO" id="GO:0051087">
    <property type="term" value="F:protein-folding chaperone binding"/>
    <property type="evidence" value="ECO:0007669"/>
    <property type="project" value="InterPro"/>
</dbReference>
<dbReference type="InterPro" id="IPR001623">
    <property type="entry name" value="DnaJ_domain"/>
</dbReference>
<evidence type="ECO:0000256" key="4">
    <source>
        <dbReference type="ARBA" id="ARBA00022989"/>
    </source>
</evidence>
<gene>
    <name evidence="7" type="primary">djlA</name>
    <name evidence="10" type="ORF">A35E_00131</name>
</gene>
<dbReference type="InterPro" id="IPR007791">
    <property type="entry name" value="DjlA_N"/>
</dbReference>
<evidence type="ECO:0000313" key="11">
    <source>
        <dbReference type="Proteomes" id="UP000003937"/>
    </source>
</evidence>
<evidence type="ECO:0000259" key="9">
    <source>
        <dbReference type="PROSITE" id="PS50076"/>
    </source>
</evidence>
<dbReference type="InterPro" id="IPR036869">
    <property type="entry name" value="J_dom_sf"/>
</dbReference>
<comment type="subunit">
    <text evidence="7">Homodimer.</text>
</comment>
<feature type="transmembrane region" description="Helical" evidence="8">
    <location>
        <begin position="7"/>
        <end position="33"/>
    </location>
</feature>
<dbReference type="PROSITE" id="PS50076">
    <property type="entry name" value="DNAJ_2"/>
    <property type="match status" value="1"/>
</dbReference>
<accession>J3VTU8</accession>
<feature type="domain" description="J" evidence="9">
    <location>
        <begin position="208"/>
        <end position="273"/>
    </location>
</feature>
<keyword evidence="6 7" id="KW-0143">Chaperone</keyword>
<dbReference type="HOGENOM" id="CLU_066221_1_0_6"/>
<keyword evidence="1 7" id="KW-1003">Cell membrane</keyword>
<dbReference type="CDD" id="cd07316">
    <property type="entry name" value="terB_like_DjlA"/>
    <property type="match status" value="1"/>
</dbReference>
<evidence type="ECO:0000313" key="10">
    <source>
        <dbReference type="EMBL" id="AFP85446.1"/>
    </source>
</evidence>
<keyword evidence="2 7" id="KW-0997">Cell inner membrane</keyword>
<dbReference type="RefSeq" id="WP_014888743.1">
    <property type="nucleotide sequence ID" value="NC_018420.1"/>
</dbReference>
<dbReference type="Proteomes" id="UP000003937">
    <property type="component" value="Chromosome"/>
</dbReference>
<dbReference type="PANTHER" id="PTHR24074">
    <property type="entry name" value="CO-CHAPERONE PROTEIN DJLA"/>
    <property type="match status" value="1"/>
</dbReference>
<keyword evidence="3 7" id="KW-0812">Transmembrane</keyword>
<dbReference type="InterPro" id="IPR029024">
    <property type="entry name" value="TerB-like"/>
</dbReference>
<protein>
    <recommendedName>
        <fullName evidence="7">Co-chaperone protein DjlA</fullName>
    </recommendedName>
</protein>
<keyword evidence="5 7" id="KW-0472">Membrane</keyword>
<comment type="subcellular location">
    <subcellularLocation>
        <location evidence="7">Cell inner membrane</location>
        <topology evidence="7">Single-pass type III membrane protein</topology>
    </subcellularLocation>
</comment>
<dbReference type="Gene3D" id="1.10.3680.10">
    <property type="entry name" value="TerB-like"/>
    <property type="match status" value="1"/>
</dbReference>
<dbReference type="HAMAP" id="MF_01153">
    <property type="entry name" value="DjlA"/>
    <property type="match status" value="1"/>
</dbReference>
<feature type="topological domain" description="Periplasmic" evidence="7">
    <location>
        <begin position="1"/>
        <end position="6"/>
    </location>
</feature>
<reference evidence="10 11" key="1">
    <citation type="journal article" date="2012" name="Mol. Biol. Evol.">
        <title>Genome reduction and co-evolution between the primary and secondary bacterial symbionts of psyllids.</title>
        <authorList>
            <person name="Sloan D.B."/>
            <person name="Moran N.A."/>
        </authorList>
    </citation>
    <scope>NUCLEOTIDE SEQUENCE [LARGE SCALE GENOMIC DNA]</scope>
    <source>
        <strain evidence="10">Hcub_S</strain>
    </source>
</reference>
<evidence type="ECO:0000256" key="3">
    <source>
        <dbReference type="ARBA" id="ARBA00022692"/>
    </source>
</evidence>
<keyword evidence="4 7" id="KW-1133">Transmembrane helix</keyword>
<dbReference type="NCBIfam" id="NF006948">
    <property type="entry name" value="PRK09430.1"/>
    <property type="match status" value="1"/>
</dbReference>
<dbReference type="AlphaFoldDB" id="J3VTU8"/>
<dbReference type="SUPFAM" id="SSF46565">
    <property type="entry name" value="Chaperone J-domain"/>
    <property type="match status" value="1"/>
</dbReference>
<comment type="function">
    <text evidence="7">Regulatory DnaK co-chaperone. Direct interaction between DnaK and DjlA is needed for the induction of the wcaABCDE operon, involved in the synthesis of a colanic acid polysaccharide capsule, possibly through activation of the RcsB/RcsC phosphotransfer signaling pathway. The colanic acid capsule may help the bacterium survive conditions outside the host.</text>
</comment>
<dbReference type="PATRIC" id="fig|134287.3.peg.122"/>
<dbReference type="GO" id="GO:0005886">
    <property type="term" value="C:plasma membrane"/>
    <property type="evidence" value="ECO:0007669"/>
    <property type="project" value="UniProtKB-SubCell"/>
</dbReference>
<proteinExistence type="inferred from homology"/>
<evidence type="ECO:0000256" key="6">
    <source>
        <dbReference type="ARBA" id="ARBA00023186"/>
    </source>
</evidence>
<dbReference type="KEGG" id="sehc:A35E_00131"/>
<evidence type="ECO:0000256" key="8">
    <source>
        <dbReference type="SAM" id="Phobius"/>
    </source>
</evidence>
<dbReference type="Pfam" id="PF00226">
    <property type="entry name" value="DnaJ"/>
    <property type="match status" value="1"/>
</dbReference>
<feature type="topological domain" description="Cytoplasmic" evidence="7">
    <location>
        <begin position="32"/>
        <end position="273"/>
    </location>
</feature>
<sequence precursor="true">MHYYGRIFCLMLGLSTGAGLWAVLLGLLIGYIVDKVGETSVSGSGYFSNQQTRQSIFFRTTFQVMGHLSKSKGRVTKADIINANKLMQRMQLNVELKNEGQKAFREGKNSNFPLRIRLREFRQACFGRFDLIRMFVEIQIQSAFADGFLHPNERRVLYVIAEELGISRSQFDNFLSMMESDAKFRGNAEFNQSGYSSKERPNEPTLADAYKVLGVSSHDDGPTIKRAYRKLMNEHHPDKLLAKGFPPEMMEMAKQKTQAIQKAYDFLREEKFR</sequence>
<dbReference type="FunFam" id="1.10.287.110:FF:000011">
    <property type="entry name" value="Co-chaperone protein DjlA"/>
    <property type="match status" value="1"/>
</dbReference>
<comment type="domain">
    <text evidence="7">The transmembrane domain is a dimerization domain.</text>
</comment>
<dbReference type="FunFam" id="1.10.3680.10:FF:000001">
    <property type="entry name" value="Co-chaperone protein DjlA"/>
    <property type="match status" value="1"/>
</dbReference>
<dbReference type="InterPro" id="IPR023749">
    <property type="entry name" value="DjlA"/>
</dbReference>
<organism evidence="10 11">
    <name type="scientific">secondary endosymbiont of Heteropsylla cubana</name>
    <dbReference type="NCBI Taxonomy" id="134287"/>
    <lineage>
        <taxon>Bacteria</taxon>
        <taxon>Pseudomonadati</taxon>
        <taxon>Pseudomonadota</taxon>
        <taxon>Gammaproteobacteria</taxon>
        <taxon>Enterobacterales</taxon>
        <taxon>Enterobacteriaceae</taxon>
        <taxon>aphid secondary symbionts</taxon>
    </lineage>
</organism>
<evidence type="ECO:0000256" key="2">
    <source>
        <dbReference type="ARBA" id="ARBA00022519"/>
    </source>
</evidence>
<dbReference type="OrthoDB" id="9782583at2"/>
<dbReference type="InterPro" id="IPR050817">
    <property type="entry name" value="DjlA_DnaK_co-chaperone"/>
</dbReference>
<evidence type="ECO:0000256" key="5">
    <source>
        <dbReference type="ARBA" id="ARBA00023136"/>
    </source>
</evidence>
<dbReference type="Pfam" id="PF05099">
    <property type="entry name" value="TerB"/>
    <property type="match status" value="1"/>
</dbReference>
<evidence type="ECO:0000256" key="1">
    <source>
        <dbReference type="ARBA" id="ARBA00022475"/>
    </source>
</evidence>
<dbReference type="STRING" id="134287.A35E_00131"/>
<dbReference type="EMBL" id="CP003547">
    <property type="protein sequence ID" value="AFP85446.1"/>
    <property type="molecule type" value="Genomic_DNA"/>
</dbReference>
<name>J3VTU8_9ENTR</name>
<dbReference type="SMART" id="SM00271">
    <property type="entry name" value="DnaJ"/>
    <property type="match status" value="1"/>
</dbReference>
<dbReference type="PRINTS" id="PR00625">
    <property type="entry name" value="JDOMAIN"/>
</dbReference>
<keyword evidence="11" id="KW-1185">Reference proteome</keyword>
<dbReference type="Gene3D" id="1.10.287.110">
    <property type="entry name" value="DnaJ domain"/>
    <property type="match status" value="1"/>
</dbReference>
<dbReference type="CDD" id="cd06257">
    <property type="entry name" value="DnaJ"/>
    <property type="match status" value="1"/>
</dbReference>